<dbReference type="Pfam" id="PF05991">
    <property type="entry name" value="NYN_YacP"/>
    <property type="match status" value="1"/>
</dbReference>
<dbReference type="EMBL" id="ABYJ02000192">
    <property type="protein sequence ID" value="EEU99563.1"/>
    <property type="molecule type" value="Genomic_DNA"/>
</dbReference>
<comment type="caution">
    <text evidence="1">The sequence shown here is derived from an EMBL/GenBank/DDBJ whole genome shotgun (WGS) entry which is preliminary data.</text>
</comment>
<protein>
    <submittedName>
        <fullName evidence="1">Uncharacterized protein</fullName>
    </submittedName>
</protein>
<dbReference type="AlphaFoldDB" id="C7GF13"/>
<evidence type="ECO:0000313" key="2">
    <source>
        <dbReference type="Proteomes" id="UP000004828"/>
    </source>
</evidence>
<reference evidence="1 2" key="1">
    <citation type="submission" date="2009-08" db="EMBL/GenBank/DDBJ databases">
        <authorList>
            <person name="Weinstock G."/>
            <person name="Sodergren E."/>
            <person name="Clifton S."/>
            <person name="Fulton L."/>
            <person name="Fulton B."/>
            <person name="Courtney L."/>
            <person name="Fronick C."/>
            <person name="Harrison M."/>
            <person name="Strong C."/>
            <person name="Farmer C."/>
            <person name="Delahaunty K."/>
            <person name="Markovic C."/>
            <person name="Hall O."/>
            <person name="Minx P."/>
            <person name="Tomlinson C."/>
            <person name="Mitreva M."/>
            <person name="Nelson J."/>
            <person name="Hou S."/>
            <person name="Wollam A."/>
            <person name="Pepin K.H."/>
            <person name="Johnson M."/>
            <person name="Bhonagiri V."/>
            <person name="Nash W.E."/>
            <person name="Warren W."/>
            <person name="Chinwalla A."/>
            <person name="Mardis E.R."/>
            <person name="Wilson R.K."/>
        </authorList>
    </citation>
    <scope>NUCLEOTIDE SEQUENCE [LARGE SCALE GENOMIC DNA]</scope>
    <source>
        <strain evidence="1 2">L1-82</strain>
    </source>
</reference>
<name>C7GF13_9FIRM</name>
<dbReference type="InterPro" id="IPR010298">
    <property type="entry name" value="YacP-like"/>
</dbReference>
<proteinExistence type="predicted"/>
<dbReference type="Proteomes" id="UP000004828">
    <property type="component" value="Unassembled WGS sequence"/>
</dbReference>
<organism evidence="1 2">
    <name type="scientific">Roseburia intestinalis L1-82</name>
    <dbReference type="NCBI Taxonomy" id="536231"/>
    <lineage>
        <taxon>Bacteria</taxon>
        <taxon>Bacillati</taxon>
        <taxon>Bacillota</taxon>
        <taxon>Clostridia</taxon>
        <taxon>Lachnospirales</taxon>
        <taxon>Lachnospiraceae</taxon>
        <taxon>Roseburia</taxon>
    </lineage>
</organism>
<gene>
    <name evidence="1" type="ORF">ROSINTL182_08516</name>
</gene>
<dbReference type="HOGENOM" id="CLU_2318366_0_0_9"/>
<accession>C7GF13</accession>
<sequence>MWFTRGRQTADQYIEKFAHENGRKYRVTVATSDGLEQIIIRGAGCGLISARELEKEITRKRGEMLETYQAKREPEKKVHMAERIPDEVAEAVRKADFHE</sequence>
<evidence type="ECO:0000313" key="1">
    <source>
        <dbReference type="EMBL" id="EEU99563.1"/>
    </source>
</evidence>